<dbReference type="InterPro" id="IPR024227">
    <property type="entry name" value="DUF3795"/>
</dbReference>
<sequence length="120" mass="14319">MRELADLYGFEFRSEGAFDFKQFVKGLEWFIENAKCPGCREGGGPPWCEVRKCCFEKRLRICFECEEFPCSKFEEYADPDTMDRYKRFKEIGFEKWVEEQVQKAREGYEIHLQKVAALKT</sequence>
<name>A0A7G9YSK4_9EURY</name>
<protein>
    <recommendedName>
        <fullName evidence="2">DUF3795 domain-containing protein</fullName>
    </recommendedName>
</protein>
<proteinExistence type="predicted"/>
<dbReference type="Pfam" id="PF12675">
    <property type="entry name" value="DUF3795"/>
    <property type="match status" value="1"/>
</dbReference>
<gene>
    <name evidence="1" type="ORF">LCGFKGIO_00021</name>
</gene>
<dbReference type="EMBL" id="MT631457">
    <property type="protein sequence ID" value="QNO50988.1"/>
    <property type="molecule type" value="Genomic_DNA"/>
</dbReference>
<dbReference type="AlphaFoldDB" id="A0A7G9YSK4"/>
<accession>A0A7G9YSK4</accession>
<reference evidence="1" key="1">
    <citation type="submission" date="2020-06" db="EMBL/GenBank/DDBJ databases">
        <title>Unique genomic features of the anaerobic methanotrophic archaea.</title>
        <authorList>
            <person name="Chadwick G.L."/>
            <person name="Skennerton C.T."/>
            <person name="Laso-Perez R."/>
            <person name="Leu A.O."/>
            <person name="Speth D.R."/>
            <person name="Yu H."/>
            <person name="Morgan-Lang C."/>
            <person name="Hatzenpichler R."/>
            <person name="Goudeau D."/>
            <person name="Malmstrom R."/>
            <person name="Brazelton W.J."/>
            <person name="Woyke T."/>
            <person name="Hallam S.J."/>
            <person name="Tyson G.W."/>
            <person name="Wegener G."/>
            <person name="Boetius A."/>
            <person name="Orphan V."/>
        </authorList>
    </citation>
    <scope>NUCLEOTIDE SEQUENCE</scope>
</reference>
<organism evidence="1">
    <name type="scientific">Candidatus Methanophagaceae archaeon ANME-1 ERB6</name>
    <dbReference type="NCBI Taxonomy" id="2759912"/>
    <lineage>
        <taxon>Archaea</taxon>
        <taxon>Methanobacteriati</taxon>
        <taxon>Methanobacteriota</taxon>
        <taxon>Stenosarchaea group</taxon>
        <taxon>Methanomicrobia</taxon>
        <taxon>Candidatus Methanophagales</taxon>
        <taxon>Candidatus Methanophagaceae</taxon>
    </lineage>
</organism>
<evidence type="ECO:0000313" key="1">
    <source>
        <dbReference type="EMBL" id="QNO50988.1"/>
    </source>
</evidence>
<evidence type="ECO:0008006" key="2">
    <source>
        <dbReference type="Google" id="ProtNLM"/>
    </source>
</evidence>